<evidence type="ECO:0000256" key="3">
    <source>
        <dbReference type="ARBA" id="ARBA00022795"/>
    </source>
</evidence>
<dbReference type="InterPro" id="IPR001635">
    <property type="entry name" value="Flag_hook_Flik"/>
</dbReference>
<dbReference type="GO" id="GO:0009424">
    <property type="term" value="C:bacterial-type flagellum hook"/>
    <property type="evidence" value="ECO:0007669"/>
    <property type="project" value="InterPro"/>
</dbReference>
<feature type="compositionally biased region" description="Polar residues" evidence="4">
    <location>
        <begin position="189"/>
        <end position="201"/>
    </location>
</feature>
<evidence type="ECO:0000259" key="5">
    <source>
        <dbReference type="Pfam" id="PF02120"/>
    </source>
</evidence>
<feature type="compositionally biased region" description="Low complexity" evidence="4">
    <location>
        <begin position="202"/>
        <end position="216"/>
    </location>
</feature>
<comment type="function">
    <text evidence="1">Controls the length of the flagellar hook.</text>
</comment>
<feature type="domain" description="Flagellar hook-length control protein-like C-terminal" evidence="5">
    <location>
        <begin position="293"/>
        <end position="375"/>
    </location>
</feature>
<dbReference type="STRING" id="574096.HA38_06830"/>
<dbReference type="PANTHER" id="PTHR37533">
    <property type="entry name" value="FLAGELLAR HOOK-LENGTH CONTROL PROTEIN"/>
    <property type="match status" value="1"/>
</dbReference>
<reference evidence="6 7" key="1">
    <citation type="submission" date="2018-05" db="EMBL/GenBank/DDBJ databases">
        <title>Genomic Encyclopedia of Type Strains, Phase IV (KMG-V): Genome sequencing to study the core and pangenomes of soil and plant-associated prokaryotes.</title>
        <authorList>
            <person name="Whitman W."/>
        </authorList>
    </citation>
    <scope>NUCLEOTIDE SEQUENCE [LARGE SCALE GENOMIC DNA]</scope>
    <source>
        <strain evidence="6 7">PNA 200-10</strain>
    </source>
</reference>
<keyword evidence="6" id="KW-0969">Cilium</keyword>
<keyword evidence="6" id="KW-0966">Cell projection</keyword>
<protein>
    <submittedName>
        <fullName evidence="6">Flagellar hook-length control protein FliK</fullName>
    </submittedName>
</protein>
<dbReference type="GO" id="GO:0044780">
    <property type="term" value="P:bacterial-type flagellum assembly"/>
    <property type="evidence" value="ECO:0007669"/>
    <property type="project" value="InterPro"/>
</dbReference>
<accession>A0A2V2BEG9</accession>
<comment type="similarity">
    <text evidence="2">Belongs to the FliK family.</text>
</comment>
<dbReference type="CDD" id="cd17470">
    <property type="entry name" value="T3SS_Flik_C"/>
    <property type="match status" value="1"/>
</dbReference>
<feature type="compositionally biased region" description="Low complexity" evidence="4">
    <location>
        <begin position="366"/>
        <end position="382"/>
    </location>
</feature>
<dbReference type="Proteomes" id="UP000245981">
    <property type="component" value="Unassembled WGS sequence"/>
</dbReference>
<evidence type="ECO:0000256" key="4">
    <source>
        <dbReference type="SAM" id="MobiDB-lite"/>
    </source>
</evidence>
<evidence type="ECO:0000256" key="1">
    <source>
        <dbReference type="ARBA" id="ARBA00003944"/>
    </source>
</evidence>
<dbReference type="OrthoDB" id="1792985at2"/>
<feature type="region of interest" description="Disordered" evidence="4">
    <location>
        <begin position="366"/>
        <end position="403"/>
    </location>
</feature>
<name>A0A2V2BEG9_9GAMM</name>
<evidence type="ECO:0000313" key="6">
    <source>
        <dbReference type="EMBL" id="PWK93467.1"/>
    </source>
</evidence>
<dbReference type="AlphaFoldDB" id="A0A2V2BEG9"/>
<dbReference type="Pfam" id="PF02120">
    <property type="entry name" value="Flg_hook"/>
    <property type="match status" value="1"/>
</dbReference>
<dbReference type="PRINTS" id="PR01007">
    <property type="entry name" value="FLGHOOKFLIK"/>
</dbReference>
<dbReference type="Gene3D" id="3.30.750.140">
    <property type="match status" value="1"/>
</dbReference>
<organism evidence="6 7">
    <name type="scientific">Pantoea allii</name>
    <dbReference type="NCBI Taxonomy" id="574096"/>
    <lineage>
        <taxon>Bacteria</taxon>
        <taxon>Pseudomonadati</taxon>
        <taxon>Pseudomonadota</taxon>
        <taxon>Gammaproteobacteria</taxon>
        <taxon>Enterobacterales</taxon>
        <taxon>Erwiniaceae</taxon>
        <taxon>Pantoea</taxon>
    </lineage>
</organism>
<keyword evidence="6" id="KW-0282">Flagellum</keyword>
<dbReference type="InterPro" id="IPR052563">
    <property type="entry name" value="FliK"/>
</dbReference>
<dbReference type="EMBL" id="QGHF01000015">
    <property type="protein sequence ID" value="PWK93467.1"/>
    <property type="molecule type" value="Genomic_DNA"/>
</dbReference>
<comment type="caution">
    <text evidence="6">The sequence shown here is derived from an EMBL/GenBank/DDBJ whole genome shotgun (WGS) entry which is preliminary data.</text>
</comment>
<gene>
    <name evidence="6" type="ORF">C7431_11562</name>
</gene>
<feature type="compositionally biased region" description="Basic and acidic residues" evidence="4">
    <location>
        <begin position="172"/>
        <end position="181"/>
    </location>
</feature>
<sequence length="426" mass="44290">MITLPNTALTTKAIGTAETSGTTDLLASGGEALPQDFITALGNQLLSLAKLHGKTPLATDKNVTADTEGKTATSLNALLSSLETPTALSALFKPENIKAGTKSADDKDELTGAVLNNSDMQNIQALFAMLPATGLQQAVKESVASRDADSLREAPRSALSALTQAVNTALTGDDKETKNTKVQDGNLASKVSQTNQAASGITSATNHNPATATAPATLTTDGSFQQILSSVTKQDDRPLTATASDNQAIISAPLSSASSLLQSPGAAAPMNSPSTPMLNAHLGSNEWQQALSQQIVMFSRNGQQNAELRLHPEDLGAIQISLKLNNDQAQLSMVSSHSHVRAALEAALPQLRSALAESGINLGESQVSSESFSQGQGFQQQQEARRDGQHGSFSLTQDSDNDITPIAVPQSLQARLTGKGAVDTFA</sequence>
<dbReference type="PANTHER" id="PTHR37533:SF2">
    <property type="entry name" value="FLAGELLAR HOOK-LENGTH CONTROL PROTEIN"/>
    <property type="match status" value="1"/>
</dbReference>
<evidence type="ECO:0000313" key="7">
    <source>
        <dbReference type="Proteomes" id="UP000245981"/>
    </source>
</evidence>
<dbReference type="InterPro" id="IPR038610">
    <property type="entry name" value="FliK-like_C_sf"/>
</dbReference>
<proteinExistence type="inferred from homology"/>
<dbReference type="InterPro" id="IPR021136">
    <property type="entry name" value="Flagellar_hook_control-like_C"/>
</dbReference>
<dbReference type="RefSeq" id="WP_109718339.1">
    <property type="nucleotide sequence ID" value="NZ_CP125958.1"/>
</dbReference>
<feature type="region of interest" description="Disordered" evidence="4">
    <location>
        <begin position="170"/>
        <end position="216"/>
    </location>
</feature>
<keyword evidence="3" id="KW-1005">Bacterial flagellum biogenesis</keyword>
<dbReference type="GeneID" id="99736561"/>
<evidence type="ECO:0000256" key="2">
    <source>
        <dbReference type="ARBA" id="ARBA00009149"/>
    </source>
</evidence>